<evidence type="ECO:0000256" key="4">
    <source>
        <dbReference type="ARBA" id="ARBA00022679"/>
    </source>
</evidence>
<feature type="transmembrane region" description="Helical" evidence="9">
    <location>
        <begin position="430"/>
        <end position="452"/>
    </location>
</feature>
<keyword evidence="3 12" id="KW-0328">Glycosyltransferase</keyword>
<feature type="transmembrane region" description="Helical" evidence="9">
    <location>
        <begin position="112"/>
        <end position="136"/>
    </location>
</feature>
<feature type="region of interest" description="Disordered" evidence="8">
    <location>
        <begin position="514"/>
        <end position="546"/>
    </location>
</feature>
<feature type="domain" description="Glycosyltransferase RgtA/B/C/D-like" evidence="10">
    <location>
        <begin position="97"/>
        <end position="256"/>
    </location>
</feature>
<feature type="compositionally biased region" description="Basic and acidic residues" evidence="8">
    <location>
        <begin position="524"/>
        <end position="535"/>
    </location>
</feature>
<name>A0ABV9Z8M7_9PSEU</name>
<dbReference type="Pfam" id="PF24878">
    <property type="entry name" value="YkcB_C"/>
    <property type="match status" value="1"/>
</dbReference>
<comment type="caution">
    <text evidence="12">The sequence shown here is derived from an EMBL/GenBank/DDBJ whole genome shotgun (WGS) entry which is preliminary data.</text>
</comment>
<evidence type="ECO:0000256" key="6">
    <source>
        <dbReference type="ARBA" id="ARBA00022989"/>
    </source>
</evidence>
<keyword evidence="13" id="KW-1185">Reference proteome</keyword>
<evidence type="ECO:0000256" key="9">
    <source>
        <dbReference type="SAM" id="Phobius"/>
    </source>
</evidence>
<dbReference type="GO" id="GO:0016757">
    <property type="term" value="F:glycosyltransferase activity"/>
    <property type="evidence" value="ECO:0007669"/>
    <property type="project" value="UniProtKB-KW"/>
</dbReference>
<organism evidence="12 13">
    <name type="scientific">Actinomycetospora rhizophila</name>
    <dbReference type="NCBI Taxonomy" id="1416876"/>
    <lineage>
        <taxon>Bacteria</taxon>
        <taxon>Bacillati</taxon>
        <taxon>Actinomycetota</taxon>
        <taxon>Actinomycetes</taxon>
        <taxon>Pseudonocardiales</taxon>
        <taxon>Pseudonocardiaceae</taxon>
        <taxon>Actinomycetospora</taxon>
    </lineage>
</organism>
<dbReference type="PANTHER" id="PTHR33908">
    <property type="entry name" value="MANNOSYLTRANSFERASE YKCB-RELATED"/>
    <property type="match status" value="1"/>
</dbReference>
<dbReference type="Pfam" id="PF13231">
    <property type="entry name" value="PMT_2"/>
    <property type="match status" value="1"/>
</dbReference>
<evidence type="ECO:0000256" key="5">
    <source>
        <dbReference type="ARBA" id="ARBA00022692"/>
    </source>
</evidence>
<dbReference type="Proteomes" id="UP001596175">
    <property type="component" value="Unassembled WGS sequence"/>
</dbReference>
<evidence type="ECO:0000259" key="11">
    <source>
        <dbReference type="Pfam" id="PF24878"/>
    </source>
</evidence>
<evidence type="ECO:0000313" key="13">
    <source>
        <dbReference type="Proteomes" id="UP001596175"/>
    </source>
</evidence>
<dbReference type="InterPro" id="IPR050297">
    <property type="entry name" value="LipidA_mod_glycosyltrf_83"/>
</dbReference>
<keyword evidence="2" id="KW-1003">Cell membrane</keyword>
<gene>
    <name evidence="12" type="ORF">ACFPK1_04135</name>
</gene>
<feature type="transmembrane region" description="Helical" evidence="9">
    <location>
        <begin position="347"/>
        <end position="365"/>
    </location>
</feature>
<feature type="transmembrane region" description="Helical" evidence="9">
    <location>
        <begin position="402"/>
        <end position="423"/>
    </location>
</feature>
<feature type="transmembrane region" description="Helical" evidence="9">
    <location>
        <begin position="458"/>
        <end position="477"/>
    </location>
</feature>
<feature type="transmembrane region" description="Helical" evidence="9">
    <location>
        <begin position="219"/>
        <end position="235"/>
    </location>
</feature>
<evidence type="ECO:0000256" key="2">
    <source>
        <dbReference type="ARBA" id="ARBA00022475"/>
    </source>
</evidence>
<feature type="transmembrane region" description="Helical" evidence="9">
    <location>
        <begin position="377"/>
        <end position="396"/>
    </location>
</feature>
<dbReference type="InterPro" id="IPR038731">
    <property type="entry name" value="RgtA/B/C-like"/>
</dbReference>
<feature type="transmembrane region" description="Helical" evidence="9">
    <location>
        <begin position="196"/>
        <end position="213"/>
    </location>
</feature>
<sequence length="664" mass="67501">MSTATDPDVVAAPPAATESMTPPARLRRAWRGHAEDPRWVRPALLGLLAATAVTYLWNLGASGWANSFYAAAVQAGTQSWTAWLFGALDAPGLITVDKPPASLWVMALSGRLFGFSSWSLLAPQALMGVAAVGLLYLTVRRWSGPRTALAAGALLAATPVAVLMFRFDNPDALLVLTMVAAAYTTTRAVDAAGRRAGTWWLVATGALVGLGFLTKQLQVLLVVPALVLAVLVVAPSSPRRRIGDLLAGGVAMIVSAGWYVALVELWPASSRPYIGGSTTNSLLELALGYNGLGRILGDEGGGRGGVPAGGPPPRGTGGPGGPGGPGGGFGGAPGVERLFTAEFSGQASWLLPAALVLLVAGLWALRGAPRTDRTRGLLVLGGAWTLVHAVVFSAMSGIIHPYYAVALAPGIALTAAVGASVLWRRRAAAWARVVLAAVVAGTAAWSAVVLTQHDWLPWARWVLLVAGVLGAVAVLVAPARVGRVATVGVVAALVAALGGSTAFAAQTALTPHQGSIVSAGPGGGRERPGGTDGRARPGGPEGEAPSPQLVALLQGAGTRWAAATTGAQSAASLQLASGVPVMAMGGFMGSDPAPTLAQFQAAVASGEVRYYVEGGGGTNDDDLPRNGGPGTRGTSGEIRIWIQTNFTPIDVAGRTVYDLGAPRR</sequence>
<keyword evidence="6 9" id="KW-1133">Transmembrane helix</keyword>
<feature type="compositionally biased region" description="Low complexity" evidence="8">
    <location>
        <begin position="1"/>
        <end position="17"/>
    </location>
</feature>
<dbReference type="EC" id="2.4.-.-" evidence="12"/>
<evidence type="ECO:0000313" key="12">
    <source>
        <dbReference type="EMBL" id="MFC5137407.1"/>
    </source>
</evidence>
<feature type="region of interest" description="Disordered" evidence="8">
    <location>
        <begin position="614"/>
        <end position="635"/>
    </location>
</feature>
<dbReference type="RefSeq" id="WP_378019638.1">
    <property type="nucleotide sequence ID" value="NZ_JBHSKG010000002.1"/>
</dbReference>
<feature type="region of interest" description="Disordered" evidence="8">
    <location>
        <begin position="302"/>
        <end position="327"/>
    </location>
</feature>
<reference evidence="13" key="1">
    <citation type="journal article" date="2019" name="Int. J. Syst. Evol. Microbiol.">
        <title>The Global Catalogue of Microorganisms (GCM) 10K type strain sequencing project: providing services to taxonomists for standard genome sequencing and annotation.</title>
        <authorList>
            <consortium name="The Broad Institute Genomics Platform"/>
            <consortium name="The Broad Institute Genome Sequencing Center for Infectious Disease"/>
            <person name="Wu L."/>
            <person name="Ma J."/>
        </authorList>
    </citation>
    <scope>NUCLEOTIDE SEQUENCE [LARGE SCALE GENOMIC DNA]</scope>
    <source>
        <strain evidence="13">XZYJ18</strain>
    </source>
</reference>
<protein>
    <submittedName>
        <fullName evidence="12">ArnT family glycosyltransferase</fullName>
        <ecNumber evidence="12">2.4.-.-</ecNumber>
    </submittedName>
</protein>
<dbReference type="InterPro" id="IPR056785">
    <property type="entry name" value="YkcA/B-like_C"/>
</dbReference>
<keyword evidence="5 9" id="KW-0812">Transmembrane</keyword>
<feature type="transmembrane region" description="Helical" evidence="9">
    <location>
        <begin position="148"/>
        <end position="166"/>
    </location>
</feature>
<feature type="region of interest" description="Disordered" evidence="8">
    <location>
        <begin position="1"/>
        <end position="24"/>
    </location>
</feature>
<dbReference type="EMBL" id="JBHSKG010000002">
    <property type="protein sequence ID" value="MFC5137407.1"/>
    <property type="molecule type" value="Genomic_DNA"/>
</dbReference>
<feature type="transmembrane region" description="Helical" evidence="9">
    <location>
        <begin position="39"/>
        <end position="57"/>
    </location>
</feature>
<evidence type="ECO:0000256" key="7">
    <source>
        <dbReference type="ARBA" id="ARBA00023136"/>
    </source>
</evidence>
<keyword evidence="7 9" id="KW-0472">Membrane</keyword>
<feature type="domain" description="Putative mannosyltransferase YkcA/B-like C-terminal" evidence="11">
    <location>
        <begin position="556"/>
        <end position="645"/>
    </location>
</feature>
<dbReference type="PANTHER" id="PTHR33908:SF3">
    <property type="entry name" value="UNDECAPRENYL PHOSPHATE-ALPHA-4-AMINO-4-DEOXY-L-ARABINOSE ARABINOSYL TRANSFERASE"/>
    <property type="match status" value="1"/>
</dbReference>
<keyword evidence="4 12" id="KW-0808">Transferase</keyword>
<evidence type="ECO:0000256" key="1">
    <source>
        <dbReference type="ARBA" id="ARBA00004651"/>
    </source>
</evidence>
<feature type="transmembrane region" description="Helical" evidence="9">
    <location>
        <begin position="172"/>
        <end position="189"/>
    </location>
</feature>
<accession>A0ABV9Z8M7</accession>
<evidence type="ECO:0000259" key="10">
    <source>
        <dbReference type="Pfam" id="PF13231"/>
    </source>
</evidence>
<feature type="transmembrane region" description="Helical" evidence="9">
    <location>
        <begin position="242"/>
        <end position="261"/>
    </location>
</feature>
<feature type="compositionally biased region" description="Gly residues" evidence="8">
    <location>
        <begin position="315"/>
        <end position="327"/>
    </location>
</feature>
<comment type="subcellular location">
    <subcellularLocation>
        <location evidence="1">Cell membrane</location>
        <topology evidence="1">Multi-pass membrane protein</topology>
    </subcellularLocation>
</comment>
<feature type="transmembrane region" description="Helical" evidence="9">
    <location>
        <begin position="484"/>
        <end position="505"/>
    </location>
</feature>
<evidence type="ECO:0000256" key="8">
    <source>
        <dbReference type="SAM" id="MobiDB-lite"/>
    </source>
</evidence>
<evidence type="ECO:0000256" key="3">
    <source>
        <dbReference type="ARBA" id="ARBA00022676"/>
    </source>
</evidence>
<proteinExistence type="predicted"/>